<organism evidence="3 4">
    <name type="scientific">Paenibacillus wynnii</name>
    <dbReference type="NCBI Taxonomy" id="268407"/>
    <lineage>
        <taxon>Bacteria</taxon>
        <taxon>Bacillati</taxon>
        <taxon>Bacillota</taxon>
        <taxon>Bacilli</taxon>
        <taxon>Bacillales</taxon>
        <taxon>Paenibacillaceae</taxon>
        <taxon>Paenibacillus</taxon>
    </lineage>
</organism>
<evidence type="ECO:0000259" key="2">
    <source>
        <dbReference type="Pfam" id="PF01464"/>
    </source>
</evidence>
<dbReference type="Gene3D" id="1.10.530.10">
    <property type="match status" value="1"/>
</dbReference>
<dbReference type="Pfam" id="PF01464">
    <property type="entry name" value="SLT"/>
    <property type="match status" value="1"/>
</dbReference>
<protein>
    <submittedName>
        <fullName evidence="3">Lytic transglycosylase</fullName>
    </submittedName>
</protein>
<dbReference type="Proteomes" id="UP000029734">
    <property type="component" value="Unassembled WGS sequence"/>
</dbReference>
<dbReference type="CDD" id="cd00254">
    <property type="entry name" value="LT-like"/>
    <property type="match status" value="1"/>
</dbReference>
<dbReference type="InterPro" id="IPR008258">
    <property type="entry name" value="Transglycosylase_SLT_dom_1"/>
</dbReference>
<dbReference type="RefSeq" id="WP_036657930.1">
    <property type="nucleotide sequence ID" value="NZ_JQCR01000003.1"/>
</dbReference>
<dbReference type="AlphaFoldDB" id="A0A098M7Y1"/>
<reference evidence="3 4" key="2">
    <citation type="submission" date="2014-10" db="EMBL/GenBank/DDBJ databases">
        <title>Comparative genomics of the Paenibacillus odorifer group.</title>
        <authorList>
            <person name="Tsai Y.-C."/>
            <person name="Martin N."/>
            <person name="Korlach J."/>
            <person name="Wiedmann M."/>
        </authorList>
    </citation>
    <scope>NUCLEOTIDE SEQUENCE [LARGE SCALE GENOMIC DNA]</scope>
    <source>
        <strain evidence="3 4">DSM 18334</strain>
    </source>
</reference>
<dbReference type="PANTHER" id="PTHR37423:SF2">
    <property type="entry name" value="MEMBRANE-BOUND LYTIC MUREIN TRANSGLYCOSYLASE C"/>
    <property type="match status" value="1"/>
</dbReference>
<comment type="caution">
    <text evidence="3">The sequence shown here is derived from an EMBL/GenBank/DDBJ whole genome shotgun (WGS) entry which is preliminary data.</text>
</comment>
<dbReference type="OrthoDB" id="9815002at2"/>
<evidence type="ECO:0000256" key="1">
    <source>
        <dbReference type="ARBA" id="ARBA00007734"/>
    </source>
</evidence>
<dbReference type="PROSITE" id="PS00922">
    <property type="entry name" value="TRANSGLYCOSYLASE"/>
    <property type="match status" value="1"/>
</dbReference>
<dbReference type="GO" id="GO:0016020">
    <property type="term" value="C:membrane"/>
    <property type="evidence" value="ECO:0007669"/>
    <property type="project" value="InterPro"/>
</dbReference>
<keyword evidence="4" id="KW-1185">Reference proteome</keyword>
<name>A0A098M7Y1_9BACL</name>
<dbReference type="STRING" id="268407.PWYN_26785"/>
<evidence type="ECO:0000313" key="4">
    <source>
        <dbReference type="Proteomes" id="UP000029734"/>
    </source>
</evidence>
<feature type="domain" description="Transglycosylase SLT" evidence="2">
    <location>
        <begin position="118"/>
        <end position="215"/>
    </location>
</feature>
<accession>A0A098M7Y1</accession>
<dbReference type="GO" id="GO:0008933">
    <property type="term" value="F:peptidoglycan lytic transglycosylase activity"/>
    <property type="evidence" value="ECO:0007669"/>
    <property type="project" value="InterPro"/>
</dbReference>
<evidence type="ECO:0000313" key="3">
    <source>
        <dbReference type="EMBL" id="KGE18141.1"/>
    </source>
</evidence>
<dbReference type="PANTHER" id="PTHR37423">
    <property type="entry name" value="SOLUBLE LYTIC MUREIN TRANSGLYCOSYLASE-RELATED"/>
    <property type="match status" value="1"/>
</dbReference>
<proteinExistence type="inferred from homology"/>
<dbReference type="GO" id="GO:0000270">
    <property type="term" value="P:peptidoglycan metabolic process"/>
    <property type="evidence" value="ECO:0007669"/>
    <property type="project" value="InterPro"/>
</dbReference>
<dbReference type="InterPro" id="IPR000189">
    <property type="entry name" value="Transglyc_AS"/>
</dbReference>
<gene>
    <name evidence="3" type="ORF">PWYN_26785</name>
</gene>
<dbReference type="eggNOG" id="COG0741">
    <property type="taxonomic scope" value="Bacteria"/>
</dbReference>
<dbReference type="SUPFAM" id="SSF53955">
    <property type="entry name" value="Lysozyme-like"/>
    <property type="match status" value="1"/>
</dbReference>
<sequence>MEMNSAVAGGLGSLKWTNLKGVTGKGGTVNSKESSGANTSRFANMLQEISEHSAEDQGPNSVGLPPGVTYKGGLLWQQLPAQGERISGNISGEISESTEIWTGPSGTGETKPTDYEDLIQAASSKYGIPVDLIKAVIDTESSFNPNVVSSAGAKGLMQLMDGTANGLGVSDPFDPAQSIDGGVRYLSYQLKRFDGQEKMALAAYNAGPGRVSKLGVSNDEELMAQLSRLPKETQSYISKIERARDKYAV</sequence>
<dbReference type="EMBL" id="JQCR01000003">
    <property type="protein sequence ID" value="KGE18141.1"/>
    <property type="molecule type" value="Genomic_DNA"/>
</dbReference>
<comment type="similarity">
    <text evidence="1">Belongs to the transglycosylase Slt family.</text>
</comment>
<reference evidence="3 4" key="1">
    <citation type="submission" date="2014-08" db="EMBL/GenBank/DDBJ databases">
        <authorList>
            <person name="den Bakker H.C."/>
        </authorList>
    </citation>
    <scope>NUCLEOTIDE SEQUENCE [LARGE SCALE GENOMIC DNA]</scope>
    <source>
        <strain evidence="3 4">DSM 18334</strain>
    </source>
</reference>
<dbReference type="InterPro" id="IPR023346">
    <property type="entry name" value="Lysozyme-like_dom_sf"/>
</dbReference>